<keyword evidence="1" id="KW-0472">Membrane</keyword>
<evidence type="ECO:0000313" key="3">
    <source>
        <dbReference type="Proteomes" id="UP000219329"/>
    </source>
</evidence>
<comment type="caution">
    <text evidence="2">The sequence shown here is derived from an EMBL/GenBank/DDBJ whole genome shotgun (WGS) entry which is preliminary data.</text>
</comment>
<feature type="transmembrane region" description="Helical" evidence="1">
    <location>
        <begin position="7"/>
        <end position="26"/>
    </location>
</feature>
<organism evidence="2 3">
    <name type="scientific">OM182 bacterium MED-G28</name>
    <dbReference type="NCBI Taxonomy" id="1986256"/>
    <lineage>
        <taxon>Bacteria</taxon>
        <taxon>Pseudomonadati</taxon>
        <taxon>Pseudomonadota</taxon>
        <taxon>Gammaproteobacteria</taxon>
        <taxon>OMG group</taxon>
        <taxon>OM182 clade</taxon>
    </lineage>
</organism>
<evidence type="ECO:0000256" key="1">
    <source>
        <dbReference type="SAM" id="Phobius"/>
    </source>
</evidence>
<gene>
    <name evidence="2" type="ORF">CNF02_11315</name>
</gene>
<feature type="transmembrane region" description="Helical" evidence="1">
    <location>
        <begin position="69"/>
        <end position="88"/>
    </location>
</feature>
<dbReference type="EMBL" id="NTJZ01000014">
    <property type="protein sequence ID" value="PDH32668.1"/>
    <property type="molecule type" value="Genomic_DNA"/>
</dbReference>
<name>A0A2A5W8P6_9GAMM</name>
<dbReference type="AlphaFoldDB" id="A0A2A5W8P6"/>
<sequence length="246" mass="27205">MKISLRHTITSIAAGLTAILVIVFILQNPGRIGSEPLVVRALLFSIAIIAILIAVYPLNLLFSRRPGTYIGLVCVPAIIPGFVFYLIFLPEKAEEGFEVQLLENSLISDRSSNGIIEVGFRYPIYTPTLLIKNRELFTRHVDVFLRMIYASEEVALFRAVRQNVPENVLSVESTVLGMLSENSNYVFNPLELPPGISVEGKAVFIISNVEDGATFTDALRTASQAQLELRDPSNGQLLLEFPLSQI</sequence>
<evidence type="ECO:0000313" key="2">
    <source>
        <dbReference type="EMBL" id="PDH32668.1"/>
    </source>
</evidence>
<feature type="transmembrane region" description="Helical" evidence="1">
    <location>
        <begin position="38"/>
        <end position="62"/>
    </location>
</feature>
<dbReference type="Proteomes" id="UP000219329">
    <property type="component" value="Unassembled WGS sequence"/>
</dbReference>
<protein>
    <submittedName>
        <fullName evidence="2">Uncharacterized protein</fullName>
    </submittedName>
</protein>
<accession>A0A2A5W8P6</accession>
<keyword evidence="1" id="KW-0812">Transmembrane</keyword>
<reference evidence="2 3" key="1">
    <citation type="submission" date="2017-08" db="EMBL/GenBank/DDBJ databases">
        <title>Fine stratification of microbial communities through a metagenomic profile of the photic zone.</title>
        <authorList>
            <person name="Haro-Moreno J.M."/>
            <person name="Lopez-Perez M."/>
            <person name="De La Torre J."/>
            <person name="Picazo A."/>
            <person name="Camacho A."/>
            <person name="Rodriguez-Valera F."/>
        </authorList>
    </citation>
    <scope>NUCLEOTIDE SEQUENCE [LARGE SCALE GENOMIC DNA]</scope>
    <source>
        <strain evidence="2">MED-G28</strain>
    </source>
</reference>
<proteinExistence type="predicted"/>
<keyword evidence="1" id="KW-1133">Transmembrane helix</keyword>